<sequence>MVLSLRAFTCYYLAVRKLDGSGIKRRLSPCSGTLFDRRSHHQSCQTQPNHMMSGRHYSEHRRPGKGYLSGGRSAIAKKTCRPRACDECRKSKTKCSMTGPCETCQRRMVECSLPTNYQKVDESSNSAQSSTSCGGVNYSESAMNPMFSGHLRRVSAMTNEYIAPITAPGRNDMLQPEFKPKPRMAHWVVYERFDSGKLVYSGLGESCCVSLDCVRGLDKMMLRAMEQHQCLLSDRGYYGEYSNALTMLSRDIVIRIYYVAYLDFRPPNPFKHLVNWNMVYKVDRSRIYCCTQSAVLRMDPSVHLIDTE</sequence>
<protein>
    <recommendedName>
        <fullName evidence="3">Zn(2)-C6 fungal-type domain-containing protein</fullName>
    </recommendedName>
</protein>
<dbReference type="PROSITE" id="PS50048">
    <property type="entry name" value="ZN2_CY6_FUNGAL_2"/>
    <property type="match status" value="1"/>
</dbReference>
<evidence type="ECO:0000256" key="2">
    <source>
        <dbReference type="SAM" id="MobiDB-lite"/>
    </source>
</evidence>
<feature type="region of interest" description="Disordered" evidence="2">
    <location>
        <begin position="44"/>
        <end position="69"/>
    </location>
</feature>
<feature type="domain" description="Zn(2)-C6 fungal-type" evidence="3">
    <location>
        <begin position="84"/>
        <end position="113"/>
    </location>
</feature>
<evidence type="ECO:0000256" key="1">
    <source>
        <dbReference type="ARBA" id="ARBA00023242"/>
    </source>
</evidence>
<dbReference type="GO" id="GO:0008270">
    <property type="term" value="F:zinc ion binding"/>
    <property type="evidence" value="ECO:0007669"/>
    <property type="project" value="InterPro"/>
</dbReference>
<evidence type="ECO:0000313" key="4">
    <source>
        <dbReference type="EMBL" id="KAK1713381.1"/>
    </source>
</evidence>
<dbReference type="Pfam" id="PF00172">
    <property type="entry name" value="Zn_clus"/>
    <property type="match status" value="1"/>
</dbReference>
<comment type="caution">
    <text evidence="4">The sequence shown here is derived from an EMBL/GenBank/DDBJ whole genome shotgun (WGS) entry which is preliminary data.</text>
</comment>
<evidence type="ECO:0000259" key="3">
    <source>
        <dbReference type="PROSITE" id="PS50048"/>
    </source>
</evidence>
<keyword evidence="1" id="KW-0539">Nucleus</keyword>
<dbReference type="RefSeq" id="XP_060359707.1">
    <property type="nucleotide sequence ID" value="XM_060515932.1"/>
</dbReference>
<name>A0AAD8XA19_GLOAC</name>
<dbReference type="EMBL" id="JAHMHS010000138">
    <property type="protein sequence ID" value="KAK1713381.1"/>
    <property type="molecule type" value="Genomic_DNA"/>
</dbReference>
<dbReference type="GO" id="GO:0000981">
    <property type="term" value="F:DNA-binding transcription factor activity, RNA polymerase II-specific"/>
    <property type="evidence" value="ECO:0007669"/>
    <property type="project" value="InterPro"/>
</dbReference>
<dbReference type="InterPro" id="IPR001138">
    <property type="entry name" value="Zn2Cys6_DnaBD"/>
</dbReference>
<accession>A0AAD8XA19</accession>
<dbReference type="CDD" id="cd00067">
    <property type="entry name" value="GAL4"/>
    <property type="match status" value="1"/>
</dbReference>
<reference evidence="4" key="1">
    <citation type="submission" date="2021-12" db="EMBL/GenBank/DDBJ databases">
        <title>Comparative genomics, transcriptomics and evolutionary studies reveal genomic signatures of adaptation to plant cell wall in hemibiotrophic fungi.</title>
        <authorList>
            <consortium name="DOE Joint Genome Institute"/>
            <person name="Baroncelli R."/>
            <person name="Diaz J.F."/>
            <person name="Benocci T."/>
            <person name="Peng M."/>
            <person name="Battaglia E."/>
            <person name="Haridas S."/>
            <person name="Andreopoulos W."/>
            <person name="Labutti K."/>
            <person name="Pangilinan J."/>
            <person name="Floch G.L."/>
            <person name="Makela M.R."/>
            <person name="Henrissat B."/>
            <person name="Grigoriev I.V."/>
            <person name="Crouch J.A."/>
            <person name="De Vries R.P."/>
            <person name="Sukno S.A."/>
            <person name="Thon M.R."/>
        </authorList>
    </citation>
    <scope>NUCLEOTIDE SEQUENCE</scope>
    <source>
        <strain evidence="4">CBS 112980</strain>
    </source>
</reference>
<dbReference type="Proteomes" id="UP001244207">
    <property type="component" value="Unassembled WGS sequence"/>
</dbReference>
<proteinExistence type="predicted"/>
<dbReference type="SMART" id="SM00066">
    <property type="entry name" value="GAL4"/>
    <property type="match status" value="1"/>
</dbReference>
<dbReference type="AlphaFoldDB" id="A0AAD8XA19"/>
<dbReference type="GeneID" id="85399830"/>
<evidence type="ECO:0000313" key="5">
    <source>
        <dbReference type="Proteomes" id="UP001244207"/>
    </source>
</evidence>
<gene>
    <name evidence="4" type="ORF">BDZ83DRAFT_80616</name>
</gene>
<dbReference type="Gene3D" id="4.10.240.10">
    <property type="entry name" value="Zn(2)-C6 fungal-type DNA-binding domain"/>
    <property type="match status" value="1"/>
</dbReference>
<dbReference type="SUPFAM" id="SSF57701">
    <property type="entry name" value="Zn2/Cys6 DNA-binding domain"/>
    <property type="match status" value="1"/>
</dbReference>
<keyword evidence="5" id="KW-1185">Reference proteome</keyword>
<organism evidence="4 5">
    <name type="scientific">Glomerella acutata</name>
    <name type="common">Colletotrichum acutatum</name>
    <dbReference type="NCBI Taxonomy" id="27357"/>
    <lineage>
        <taxon>Eukaryota</taxon>
        <taxon>Fungi</taxon>
        <taxon>Dikarya</taxon>
        <taxon>Ascomycota</taxon>
        <taxon>Pezizomycotina</taxon>
        <taxon>Sordariomycetes</taxon>
        <taxon>Hypocreomycetidae</taxon>
        <taxon>Glomerellales</taxon>
        <taxon>Glomerellaceae</taxon>
        <taxon>Colletotrichum</taxon>
        <taxon>Colletotrichum acutatum species complex</taxon>
    </lineage>
</organism>
<dbReference type="InterPro" id="IPR036864">
    <property type="entry name" value="Zn2-C6_fun-type_DNA-bd_sf"/>
</dbReference>
<dbReference type="PROSITE" id="PS00463">
    <property type="entry name" value="ZN2_CY6_FUNGAL_1"/>
    <property type="match status" value="1"/>
</dbReference>